<keyword evidence="2" id="KW-0808">Transferase</keyword>
<protein>
    <submittedName>
        <fullName evidence="3">COG1565: Uncharacterized conserved protein</fullName>
    </submittedName>
</protein>
<keyword evidence="4" id="KW-1185">Reference proteome</keyword>
<dbReference type="AlphaFoldDB" id="A0A0K2YA81"/>
<evidence type="ECO:0000313" key="4">
    <source>
        <dbReference type="Proteomes" id="UP000046090"/>
    </source>
</evidence>
<dbReference type="GeneID" id="76196526"/>
<evidence type="ECO:0000256" key="1">
    <source>
        <dbReference type="ARBA" id="ARBA00022603"/>
    </source>
</evidence>
<dbReference type="PANTHER" id="PTHR12049:SF7">
    <property type="entry name" value="PROTEIN ARGININE METHYLTRANSFERASE NDUFAF7, MITOCHONDRIAL"/>
    <property type="match status" value="1"/>
</dbReference>
<evidence type="ECO:0000256" key="2">
    <source>
        <dbReference type="ARBA" id="ARBA00022679"/>
    </source>
</evidence>
<dbReference type="RefSeq" id="WP_015105926.1">
    <property type="nucleotide sequence ID" value="NZ_AP026684.1"/>
</dbReference>
<dbReference type="PANTHER" id="PTHR12049">
    <property type="entry name" value="PROTEIN ARGININE METHYLTRANSFERASE NDUFAF7, MITOCHONDRIAL"/>
    <property type="match status" value="1"/>
</dbReference>
<dbReference type="Proteomes" id="UP000046090">
    <property type="component" value="Unassembled WGS sequence"/>
</dbReference>
<dbReference type="GO" id="GO:0035243">
    <property type="term" value="F:protein-arginine omega-N symmetric methyltransferase activity"/>
    <property type="evidence" value="ECO:0007669"/>
    <property type="project" value="TreeGrafter"/>
</dbReference>
<organism evidence="3 4">
    <name type="scientific">Helicobacter heilmannii</name>
    <dbReference type="NCBI Taxonomy" id="35817"/>
    <lineage>
        <taxon>Bacteria</taxon>
        <taxon>Pseudomonadati</taxon>
        <taxon>Campylobacterota</taxon>
        <taxon>Epsilonproteobacteria</taxon>
        <taxon>Campylobacterales</taxon>
        <taxon>Helicobacteraceae</taxon>
        <taxon>Helicobacter</taxon>
    </lineage>
</organism>
<name>A0A0K2YA81_HELHE</name>
<sequence length="331" mass="36982">MDWHSFAPFMRAWLYGKNGYYRHAHIGTRGDFYTSVSASGFLGGSLAFYLLQLLEKGALELPLSVVEIGAGSGRLMADLASFLKDLSVKEVLEGVRFICVEPLEELAALQKVRLEKEGIEIEHIESVAGLSGLKNAFLYCNELWDSFACEVVQEGRILSVKDFKPLWRALEDSEHKRLEGFYPLGGCVPFSWEGFIAHLCQNLEGANWHFVSLDYGQYGFEPISLRGYRAHQVLGLEEILSDLKGLYQKIDLTYDIDFKLLEGLFQAQGARSVFYGTQCATLLEMGFAKLLDLFAKNVPYATYQKEAFKAHALISPDGLGEKFKGLVVASA</sequence>
<dbReference type="InterPro" id="IPR003788">
    <property type="entry name" value="NDUFAF7"/>
</dbReference>
<gene>
    <name evidence="3" type="ORF">HHE01_15610</name>
</gene>
<evidence type="ECO:0000313" key="3">
    <source>
        <dbReference type="EMBL" id="CRI33875.1"/>
    </source>
</evidence>
<dbReference type="EMBL" id="CDMK01000001">
    <property type="protein sequence ID" value="CRI33875.1"/>
    <property type="molecule type" value="Genomic_DNA"/>
</dbReference>
<dbReference type="Gene3D" id="3.40.50.12710">
    <property type="match status" value="1"/>
</dbReference>
<dbReference type="SUPFAM" id="SSF53335">
    <property type="entry name" value="S-adenosyl-L-methionine-dependent methyltransferases"/>
    <property type="match status" value="1"/>
</dbReference>
<proteinExistence type="predicted"/>
<keyword evidence="1" id="KW-0489">Methyltransferase</keyword>
<reference evidence="4" key="1">
    <citation type="submission" date="2014-12" db="EMBL/GenBank/DDBJ databases">
        <authorList>
            <person name="Smet A."/>
        </authorList>
    </citation>
    <scope>NUCLEOTIDE SEQUENCE [LARGE SCALE GENOMIC DNA]</scope>
</reference>
<accession>A0A0K2YA81</accession>
<dbReference type="InterPro" id="IPR038375">
    <property type="entry name" value="NDUFAF7_sf"/>
</dbReference>
<dbReference type="GO" id="GO:0032259">
    <property type="term" value="P:methylation"/>
    <property type="evidence" value="ECO:0007669"/>
    <property type="project" value="UniProtKB-KW"/>
</dbReference>
<dbReference type="InterPro" id="IPR029063">
    <property type="entry name" value="SAM-dependent_MTases_sf"/>
</dbReference>
<dbReference type="Pfam" id="PF02636">
    <property type="entry name" value="Methyltransf_28"/>
    <property type="match status" value="1"/>
</dbReference>